<sequence length="84" mass="9257">MCVFCSYLAWVASDSGSRNDHHLASPEPREKAARKATLVHRNKNAGRVAVVKDVRCLFVTVVLMALRREGLSARSDLTSGTEQD</sequence>
<gene>
    <name evidence="2" type="ORF">LNINA_LOCUS2649</name>
</gene>
<evidence type="ECO:0008006" key="4">
    <source>
        <dbReference type="Google" id="ProtNLM"/>
    </source>
</evidence>
<dbReference type="Proteomes" id="UP001497472">
    <property type="component" value="Unassembled WGS sequence"/>
</dbReference>
<feature type="region of interest" description="Disordered" evidence="1">
    <location>
        <begin position="14"/>
        <end position="33"/>
    </location>
</feature>
<proteinExistence type="predicted"/>
<evidence type="ECO:0000313" key="3">
    <source>
        <dbReference type="Proteomes" id="UP001497472"/>
    </source>
</evidence>
<dbReference type="AlphaFoldDB" id="A0AAV1J323"/>
<evidence type="ECO:0000256" key="1">
    <source>
        <dbReference type="SAM" id="MobiDB-lite"/>
    </source>
</evidence>
<accession>A0AAV1J323</accession>
<feature type="compositionally biased region" description="Basic and acidic residues" evidence="1">
    <location>
        <begin position="17"/>
        <end position="33"/>
    </location>
</feature>
<organism evidence="2 3">
    <name type="scientific">Leptosia nina</name>
    <dbReference type="NCBI Taxonomy" id="320188"/>
    <lineage>
        <taxon>Eukaryota</taxon>
        <taxon>Metazoa</taxon>
        <taxon>Ecdysozoa</taxon>
        <taxon>Arthropoda</taxon>
        <taxon>Hexapoda</taxon>
        <taxon>Insecta</taxon>
        <taxon>Pterygota</taxon>
        <taxon>Neoptera</taxon>
        <taxon>Endopterygota</taxon>
        <taxon>Lepidoptera</taxon>
        <taxon>Glossata</taxon>
        <taxon>Ditrysia</taxon>
        <taxon>Papilionoidea</taxon>
        <taxon>Pieridae</taxon>
        <taxon>Pierinae</taxon>
        <taxon>Leptosia</taxon>
    </lineage>
</organism>
<comment type="caution">
    <text evidence="2">The sequence shown here is derived from an EMBL/GenBank/DDBJ whole genome shotgun (WGS) entry which is preliminary data.</text>
</comment>
<dbReference type="EMBL" id="CAVLEF010000003">
    <property type="protein sequence ID" value="CAK1542796.1"/>
    <property type="molecule type" value="Genomic_DNA"/>
</dbReference>
<evidence type="ECO:0000313" key="2">
    <source>
        <dbReference type="EMBL" id="CAK1542796.1"/>
    </source>
</evidence>
<protein>
    <recommendedName>
        <fullName evidence="4">Secreted protein</fullName>
    </recommendedName>
</protein>
<keyword evidence="3" id="KW-1185">Reference proteome</keyword>
<reference evidence="2 3" key="1">
    <citation type="submission" date="2023-11" db="EMBL/GenBank/DDBJ databases">
        <authorList>
            <person name="Okamura Y."/>
        </authorList>
    </citation>
    <scope>NUCLEOTIDE SEQUENCE [LARGE SCALE GENOMIC DNA]</scope>
</reference>
<name>A0AAV1J323_9NEOP</name>